<feature type="compositionally biased region" description="Polar residues" evidence="1">
    <location>
        <begin position="43"/>
        <end position="53"/>
    </location>
</feature>
<feature type="region of interest" description="Disordered" evidence="1">
    <location>
        <begin position="1"/>
        <end position="53"/>
    </location>
</feature>
<feature type="compositionally biased region" description="Acidic residues" evidence="1">
    <location>
        <begin position="191"/>
        <end position="202"/>
    </location>
</feature>
<dbReference type="OrthoDB" id="428577at2759"/>
<dbReference type="AlphaFoldDB" id="A0A9W7CI26"/>
<evidence type="ECO:0000256" key="1">
    <source>
        <dbReference type="SAM" id="MobiDB-lite"/>
    </source>
</evidence>
<feature type="compositionally biased region" description="Basic and acidic residues" evidence="1">
    <location>
        <begin position="11"/>
        <end position="27"/>
    </location>
</feature>
<accession>A0A9W7CI26</accession>
<name>A0A9W7CI26_9STRA</name>
<keyword evidence="3" id="KW-1185">Reference proteome</keyword>
<protein>
    <submittedName>
        <fullName evidence="2">Unnamed protein product</fullName>
    </submittedName>
</protein>
<dbReference type="Proteomes" id="UP001165121">
    <property type="component" value="Unassembled WGS sequence"/>
</dbReference>
<dbReference type="EMBL" id="BSXT01000743">
    <property type="protein sequence ID" value="GMF33504.1"/>
    <property type="molecule type" value="Genomic_DNA"/>
</dbReference>
<comment type="caution">
    <text evidence="2">The sequence shown here is derived from an EMBL/GenBank/DDBJ whole genome shotgun (WGS) entry which is preliminary data.</text>
</comment>
<feature type="compositionally biased region" description="Low complexity" evidence="1">
    <location>
        <begin position="280"/>
        <end position="290"/>
    </location>
</feature>
<evidence type="ECO:0000313" key="3">
    <source>
        <dbReference type="Proteomes" id="UP001165121"/>
    </source>
</evidence>
<feature type="compositionally biased region" description="Acidic residues" evidence="1">
    <location>
        <begin position="378"/>
        <end position="388"/>
    </location>
</feature>
<sequence length="388" mass="41528">MDSARYFDPLLRPELRGTSERQQERRSTALRSGHAAAPERQAASVSASMEAQDSSLSIRDLIMMAPNTPNDANQPRRSIDVHIHAIVAPASFASLARGNGEGEQLPHAGVSTRSVQTPSTPPTRRSFGFNDSRSATTTDEDGDHSRVPLLGSYRHRSHTQDSASNHQEREVARDLDHFLSDDFFGTSFGHDDDDDGNDDSSTDSDVNRMMHSAYRPPSPSGQISSPRTPQSQGSLDYRDSSIGVFPEVAAAEERLRARAAEQASSQQHDSDRNGGSERTSSASAASSSSSGFPTFLEVMRRTLSGVRSLVHNDTASSPTEDSSHAVELVSGFSLPSSSSSSASSSSSSLLSPPASPLVHSSTANVMNRPRSPSSASSIEEDLDLDEVD</sequence>
<feature type="compositionally biased region" description="Polar residues" evidence="1">
    <location>
        <begin position="220"/>
        <end position="234"/>
    </location>
</feature>
<feature type="compositionally biased region" description="Low complexity" evidence="1">
    <location>
        <begin position="333"/>
        <end position="352"/>
    </location>
</feature>
<feature type="region of interest" description="Disordered" evidence="1">
    <location>
        <begin position="97"/>
        <end position="149"/>
    </location>
</feature>
<proteinExistence type="predicted"/>
<feature type="compositionally biased region" description="Polar residues" evidence="1">
    <location>
        <begin position="358"/>
        <end position="377"/>
    </location>
</feature>
<organism evidence="2 3">
    <name type="scientific">Phytophthora fragariaefolia</name>
    <dbReference type="NCBI Taxonomy" id="1490495"/>
    <lineage>
        <taxon>Eukaryota</taxon>
        <taxon>Sar</taxon>
        <taxon>Stramenopiles</taxon>
        <taxon>Oomycota</taxon>
        <taxon>Peronosporomycetes</taxon>
        <taxon>Peronosporales</taxon>
        <taxon>Peronosporaceae</taxon>
        <taxon>Phytophthora</taxon>
    </lineage>
</organism>
<feature type="region of interest" description="Disordered" evidence="1">
    <location>
        <begin position="186"/>
        <end position="293"/>
    </location>
</feature>
<reference evidence="2" key="1">
    <citation type="submission" date="2023-04" db="EMBL/GenBank/DDBJ databases">
        <title>Phytophthora fragariaefolia NBRC 109709.</title>
        <authorList>
            <person name="Ichikawa N."/>
            <person name="Sato H."/>
            <person name="Tonouchi N."/>
        </authorList>
    </citation>
    <scope>NUCLEOTIDE SEQUENCE</scope>
    <source>
        <strain evidence="2">NBRC 109709</strain>
    </source>
</reference>
<evidence type="ECO:0000313" key="2">
    <source>
        <dbReference type="EMBL" id="GMF33504.1"/>
    </source>
</evidence>
<gene>
    <name evidence="2" type="ORF">Pfra01_000833400</name>
</gene>
<feature type="region of interest" description="Disordered" evidence="1">
    <location>
        <begin position="332"/>
        <end position="388"/>
    </location>
</feature>